<protein>
    <recommendedName>
        <fullName evidence="3">PPE domain-containing protein</fullName>
    </recommendedName>
</protein>
<evidence type="ECO:0000259" key="3">
    <source>
        <dbReference type="Pfam" id="PF00823"/>
    </source>
</evidence>
<comment type="similarity">
    <text evidence="1">Belongs to the mycobacterial PPE family.</text>
</comment>
<feature type="region of interest" description="Disordered" evidence="2">
    <location>
        <begin position="188"/>
        <end position="293"/>
    </location>
</feature>
<evidence type="ECO:0000313" key="5">
    <source>
        <dbReference type="Proteomes" id="UP000093795"/>
    </source>
</evidence>
<proteinExistence type="inferred from homology"/>
<accession>A0A1A3C839</accession>
<feature type="compositionally biased region" description="Gly residues" evidence="2">
    <location>
        <begin position="237"/>
        <end position="250"/>
    </location>
</feature>
<dbReference type="EMBL" id="LZKQ01000165">
    <property type="protein sequence ID" value="OBI82527.1"/>
    <property type="molecule type" value="Genomic_DNA"/>
</dbReference>
<dbReference type="InterPro" id="IPR000030">
    <property type="entry name" value="PPE_dom"/>
</dbReference>
<dbReference type="Pfam" id="PF00823">
    <property type="entry name" value="PPE"/>
    <property type="match status" value="1"/>
</dbReference>
<evidence type="ECO:0000256" key="1">
    <source>
        <dbReference type="ARBA" id="ARBA00010652"/>
    </source>
</evidence>
<feature type="compositionally biased region" description="Gly residues" evidence="2">
    <location>
        <begin position="193"/>
        <end position="206"/>
    </location>
</feature>
<comment type="caution">
    <text evidence="4">The sequence shown here is derived from an EMBL/GenBank/DDBJ whole genome shotgun (WGS) entry which is preliminary data.</text>
</comment>
<dbReference type="RefSeq" id="WP_065121458.1">
    <property type="nucleotide sequence ID" value="NZ_LZKQ01000165.1"/>
</dbReference>
<sequence>MGFTNVVWESRSTEQLARDLTEGPGPSSVGEAGAAWIRVANEFAKISADYDRIIESVRNSWESNASEAVVAKLEAFGKWLQAASLSAAANGRRAEEAAVANTVAILSMPSVSEAIEAKAAQDMMASLSAYNGAVLQGSFAEFEEAASAQQADAAAVMSRYEDAVAELAQPWEQPVPPQIVNGAALKAEKDGKSGGGSHGGGGGGGAAPRQLSPMLATPVKGSQDAKQLKKTSFSSNGSGGGGGMGRGAGGYAPMAGHRREGGGQSYESFREAEPLEGAGEPGAGISDGGQSWLPAAQQTDAPFTVSHVSWGPTTAIFDDLAAPEPQQVEGFAEEPERTLQQVSDRWVSPPVIGADQEVSL</sequence>
<evidence type="ECO:0000313" key="4">
    <source>
        <dbReference type="EMBL" id="OBI82527.1"/>
    </source>
</evidence>
<evidence type="ECO:0000256" key="2">
    <source>
        <dbReference type="SAM" id="MobiDB-lite"/>
    </source>
</evidence>
<dbReference type="InterPro" id="IPR038332">
    <property type="entry name" value="PPE_sf"/>
</dbReference>
<dbReference type="eggNOG" id="COG5651">
    <property type="taxonomic scope" value="Bacteria"/>
</dbReference>
<dbReference type="AlphaFoldDB" id="A0A1A3C839"/>
<dbReference type="SUPFAM" id="SSF140459">
    <property type="entry name" value="PE/PPE dimer-like"/>
    <property type="match status" value="1"/>
</dbReference>
<feature type="domain" description="PPE" evidence="3">
    <location>
        <begin position="8"/>
        <end position="170"/>
    </location>
</feature>
<reference evidence="4 5" key="1">
    <citation type="submission" date="2016-06" db="EMBL/GenBank/DDBJ databases">
        <authorList>
            <person name="Kjaerup R.B."/>
            <person name="Dalgaard T.S."/>
            <person name="Juul-Madsen H.R."/>
        </authorList>
    </citation>
    <scope>NUCLEOTIDE SEQUENCE [LARGE SCALE GENOMIC DNA]</scope>
    <source>
        <strain evidence="4 5">1081914.2</strain>
    </source>
</reference>
<dbReference type="Proteomes" id="UP000093795">
    <property type="component" value="Unassembled WGS sequence"/>
</dbReference>
<name>A0A1A3C839_MYCAS</name>
<dbReference type="STRING" id="1790.A5645_14420"/>
<organism evidence="4 5">
    <name type="scientific">Mycobacterium asiaticum</name>
    <dbReference type="NCBI Taxonomy" id="1790"/>
    <lineage>
        <taxon>Bacteria</taxon>
        <taxon>Bacillati</taxon>
        <taxon>Actinomycetota</taxon>
        <taxon>Actinomycetes</taxon>
        <taxon>Mycobacteriales</taxon>
        <taxon>Mycobacteriaceae</taxon>
        <taxon>Mycobacterium</taxon>
    </lineage>
</organism>
<dbReference type="OrthoDB" id="4760568at2"/>
<gene>
    <name evidence="4" type="ORF">A9X01_22090</name>
</gene>
<dbReference type="Gene3D" id="1.20.1260.20">
    <property type="entry name" value="PPE superfamily"/>
    <property type="match status" value="1"/>
</dbReference>